<feature type="transmembrane region" description="Helical" evidence="1">
    <location>
        <begin position="88"/>
        <end position="108"/>
    </location>
</feature>
<sequence>MKASGFIISKMNMEEKKEPQQPQQPPVLDQLKEYVETRIQLGKYKAIEKSSSVAASLVTDVVAAVCGVLFLLFFFITLALLLGSVLGAAWKGFGIVTLLYLIIAFVVIKMKPVIQKSIINLLINKIFK</sequence>
<dbReference type="RefSeq" id="WP_169608124.1">
    <property type="nucleotide sequence ID" value="NZ_CP051682.1"/>
</dbReference>
<keyword evidence="1" id="KW-0472">Membrane</keyword>
<proteinExistence type="predicted"/>
<dbReference type="Pfam" id="PF07332">
    <property type="entry name" value="Phage_holin_3_6"/>
    <property type="match status" value="1"/>
</dbReference>
<accession>A0A7L5DZT1</accession>
<evidence type="ECO:0000313" key="2">
    <source>
        <dbReference type="EMBL" id="QJD96630.1"/>
    </source>
</evidence>
<dbReference type="Proteomes" id="UP000503278">
    <property type="component" value="Chromosome"/>
</dbReference>
<dbReference type="AlphaFoldDB" id="A0A7L5DZT1"/>
<reference evidence="2 3" key="1">
    <citation type="submission" date="2020-04" db="EMBL/GenBank/DDBJ databases">
        <title>Genome sequencing of novel species.</title>
        <authorList>
            <person name="Heo J."/>
            <person name="Kim S.-J."/>
            <person name="Kim J.-S."/>
            <person name="Hong S.-B."/>
            <person name="Kwon S.-W."/>
        </authorList>
    </citation>
    <scope>NUCLEOTIDE SEQUENCE [LARGE SCALE GENOMIC DNA]</scope>
    <source>
        <strain evidence="2 3">F39-2</strain>
    </source>
</reference>
<evidence type="ECO:0000256" key="1">
    <source>
        <dbReference type="SAM" id="Phobius"/>
    </source>
</evidence>
<keyword evidence="1" id="KW-1133">Transmembrane helix</keyword>
<keyword evidence="3" id="KW-1185">Reference proteome</keyword>
<name>A0A7L5DZT1_9SPHI</name>
<dbReference type="KEGG" id="mrob:HH214_12430"/>
<dbReference type="EMBL" id="CP051682">
    <property type="protein sequence ID" value="QJD96630.1"/>
    <property type="molecule type" value="Genomic_DNA"/>
</dbReference>
<feature type="transmembrane region" description="Helical" evidence="1">
    <location>
        <begin position="53"/>
        <end position="82"/>
    </location>
</feature>
<dbReference type="InterPro" id="IPR009937">
    <property type="entry name" value="Phage_holin_3_6"/>
</dbReference>
<keyword evidence="1" id="KW-0812">Transmembrane</keyword>
<evidence type="ECO:0008006" key="4">
    <source>
        <dbReference type="Google" id="ProtNLM"/>
    </source>
</evidence>
<protein>
    <recommendedName>
        <fullName evidence="4">Phage holin family protein</fullName>
    </recommendedName>
</protein>
<evidence type="ECO:0000313" key="3">
    <source>
        <dbReference type="Proteomes" id="UP000503278"/>
    </source>
</evidence>
<organism evidence="2 3">
    <name type="scientific">Mucilaginibacter robiniae</name>
    <dbReference type="NCBI Taxonomy" id="2728022"/>
    <lineage>
        <taxon>Bacteria</taxon>
        <taxon>Pseudomonadati</taxon>
        <taxon>Bacteroidota</taxon>
        <taxon>Sphingobacteriia</taxon>
        <taxon>Sphingobacteriales</taxon>
        <taxon>Sphingobacteriaceae</taxon>
        <taxon>Mucilaginibacter</taxon>
    </lineage>
</organism>
<gene>
    <name evidence="2" type="ORF">HH214_12430</name>
</gene>